<protein>
    <submittedName>
        <fullName evidence="2">Uncharacterized protein</fullName>
    </submittedName>
</protein>
<sequence length="331" mass="34568">MRFSALCLTGLAAGALGKCVTKPCTGKCVAALIGIPEVGETFCSSYLSLEPATETVTQTATATAVHTNIETIVEVVTQTTLTTTINGAPTTIFAKRQEPTADVSSQILAQCNNAASRVSSACSCILSTTSTTTVVETVTATDSAEATITTTATITTGVVATEHATPTVTITNPIINGAFEGFTTTGNILPWTGSGPAAGARVEPLYPISVCGGDGYCPGGQVIIRVYPGTPRGSYYALRQDSFTAKPSTTYNVSFLYRCLNYDSSSGIDVYFKGAKVGGDRCANGNFNHIKSGIQFTTDETGAGALEFRFLNPSGLPYLYYYADDFQAKAI</sequence>
<proteinExistence type="predicted"/>
<keyword evidence="3" id="KW-1185">Reference proteome</keyword>
<name>A0AAD4I2U7_9PEZI</name>
<feature type="signal peptide" evidence="1">
    <location>
        <begin position="1"/>
        <end position="17"/>
    </location>
</feature>
<dbReference type="EMBL" id="JAHCVI010000001">
    <property type="protein sequence ID" value="KAG7293537.1"/>
    <property type="molecule type" value="Genomic_DNA"/>
</dbReference>
<reference evidence="2" key="1">
    <citation type="submission" date="2023-02" db="EMBL/GenBank/DDBJ databases">
        <authorList>
            <person name="Palmer J.M."/>
        </authorList>
    </citation>
    <scope>NUCLEOTIDE SEQUENCE</scope>
    <source>
        <strain evidence="2">FW57</strain>
    </source>
</reference>
<dbReference type="AlphaFoldDB" id="A0AAD4I2U7"/>
<dbReference type="Proteomes" id="UP001197093">
    <property type="component" value="Unassembled WGS sequence"/>
</dbReference>
<evidence type="ECO:0000313" key="3">
    <source>
        <dbReference type="Proteomes" id="UP001197093"/>
    </source>
</evidence>
<keyword evidence="1" id="KW-0732">Signal</keyword>
<organism evidence="2 3">
    <name type="scientific">Staphylotrichum longicolle</name>
    <dbReference type="NCBI Taxonomy" id="669026"/>
    <lineage>
        <taxon>Eukaryota</taxon>
        <taxon>Fungi</taxon>
        <taxon>Dikarya</taxon>
        <taxon>Ascomycota</taxon>
        <taxon>Pezizomycotina</taxon>
        <taxon>Sordariomycetes</taxon>
        <taxon>Sordariomycetidae</taxon>
        <taxon>Sordariales</taxon>
        <taxon>Chaetomiaceae</taxon>
        <taxon>Staphylotrichum</taxon>
    </lineage>
</organism>
<evidence type="ECO:0000313" key="2">
    <source>
        <dbReference type="EMBL" id="KAG7293537.1"/>
    </source>
</evidence>
<evidence type="ECO:0000256" key="1">
    <source>
        <dbReference type="SAM" id="SignalP"/>
    </source>
</evidence>
<gene>
    <name evidence="2" type="ORF">NEMBOFW57_003589</name>
</gene>
<comment type="caution">
    <text evidence="2">The sequence shown here is derived from an EMBL/GenBank/DDBJ whole genome shotgun (WGS) entry which is preliminary data.</text>
</comment>
<accession>A0AAD4I2U7</accession>
<feature type="chain" id="PRO_5042197264" evidence="1">
    <location>
        <begin position="18"/>
        <end position="331"/>
    </location>
</feature>